<accession>A0ABP0PJ44</accession>
<feature type="region of interest" description="Disordered" evidence="1">
    <location>
        <begin position="731"/>
        <end position="777"/>
    </location>
</feature>
<proteinExistence type="predicted"/>
<gene>
    <name evidence="2" type="ORF">CCMP2556_LOCUS37451</name>
</gene>
<feature type="compositionally biased region" description="Basic and acidic residues" evidence="1">
    <location>
        <begin position="662"/>
        <end position="677"/>
    </location>
</feature>
<dbReference type="EMBL" id="CAXAMN010023228">
    <property type="protein sequence ID" value="CAK9076020.1"/>
    <property type="molecule type" value="Genomic_DNA"/>
</dbReference>
<feature type="region of interest" description="Disordered" evidence="1">
    <location>
        <begin position="646"/>
        <end position="677"/>
    </location>
</feature>
<evidence type="ECO:0000256" key="1">
    <source>
        <dbReference type="SAM" id="MobiDB-lite"/>
    </source>
</evidence>
<evidence type="ECO:0000313" key="3">
    <source>
        <dbReference type="Proteomes" id="UP001642484"/>
    </source>
</evidence>
<comment type="caution">
    <text evidence="2">The sequence shown here is derived from an EMBL/GenBank/DDBJ whole genome shotgun (WGS) entry which is preliminary data.</text>
</comment>
<name>A0ABP0PJ44_9DINO</name>
<dbReference type="Proteomes" id="UP001642484">
    <property type="component" value="Unassembled WGS sequence"/>
</dbReference>
<evidence type="ECO:0000313" key="2">
    <source>
        <dbReference type="EMBL" id="CAK9076020.1"/>
    </source>
</evidence>
<sequence length="777" mass="85131">MADEVQQFIEDNDLSHKVAGLLRSCSPLVQRVVLDQGSLATCRDPNAGCVGRIRKAEKSASSTFVAPSRDEVETFIEENELNERAGEALRGAAPAVQRQVLEQGSLLSCREPSAGCIGRINKAQKTMDPALLAIPHISGPSVEELEDFIHDNSLDERAASALRTAAQWLQRQVLDQGSLHTCRDPNAGLMGRIRRARQPSQFSVQQASVPPRKEVFNAFPGQTAPTARDIERFIEENCLNERAADALRSADSPVQQQVLDQGSLHGTREPSAACIGRISKIQRKARKRGWGSPSLDDVESFIYENRLDQRAAAALERAPPVVQRSLLSQGQLHGNTSRECMAQIRAATSQEQYGAEPLDEVEQFISDNVACLVKELARVGGVDTFAASKLREAHPDVQRWVLDQGSLSTCREPSAGCVGRIRKAEVALQEVSLPDHGNGALPPDEVERFIEENRLNERAAEALRGILPEVQMEVMSQGSLATCREPSAGCIGRIAKAQAAFKQQPPARLTLTPAPNIEDGDVEQFIVENDLSERAAEVLRSVPRQIQEQVLEQGPLRGCREPSASCIGRISKAQKSTRMNWSAEGPSAKELEAFIHDNSLSDRAVSILHEVPAMVQRAVLDQGSMRGCRDASAGCIGRIKKAQQALKDGTLEPRSGQRGTKRPYEEAPVRPDRGLRRQVDGFIREHDLSDRAASVLREQQPEVQEIVLRGGSLRGTRDMSASCMGRIRKAQQEVAERSSRPSKRSRNSGSLSQVVRAVGSNLDQRDRDRGRGLQSGR</sequence>
<organism evidence="2 3">
    <name type="scientific">Durusdinium trenchii</name>
    <dbReference type="NCBI Taxonomy" id="1381693"/>
    <lineage>
        <taxon>Eukaryota</taxon>
        <taxon>Sar</taxon>
        <taxon>Alveolata</taxon>
        <taxon>Dinophyceae</taxon>
        <taxon>Suessiales</taxon>
        <taxon>Symbiodiniaceae</taxon>
        <taxon>Durusdinium</taxon>
    </lineage>
</organism>
<keyword evidence="3" id="KW-1185">Reference proteome</keyword>
<reference evidence="2 3" key="1">
    <citation type="submission" date="2024-02" db="EMBL/GenBank/DDBJ databases">
        <authorList>
            <person name="Chen Y."/>
            <person name="Shah S."/>
            <person name="Dougan E. K."/>
            <person name="Thang M."/>
            <person name="Chan C."/>
        </authorList>
    </citation>
    <scope>NUCLEOTIDE SEQUENCE [LARGE SCALE GENOMIC DNA]</scope>
</reference>
<protein>
    <submittedName>
        <fullName evidence="2">Uncharacterized protein</fullName>
    </submittedName>
</protein>